<evidence type="ECO:0000259" key="9">
    <source>
        <dbReference type="Pfam" id="PF13145"/>
    </source>
</evidence>
<dbReference type="GO" id="GO:0005886">
    <property type="term" value="C:plasma membrane"/>
    <property type="evidence" value="ECO:0007669"/>
    <property type="project" value="UniProtKB-SubCell"/>
</dbReference>
<feature type="transmembrane region" description="Helical" evidence="8">
    <location>
        <begin position="12"/>
        <end position="31"/>
    </location>
</feature>
<dbReference type="GO" id="GO:0003755">
    <property type="term" value="F:peptidyl-prolyl cis-trans isomerase activity"/>
    <property type="evidence" value="ECO:0007669"/>
    <property type="project" value="UniProtKB-EC"/>
</dbReference>
<proteinExistence type="inferred from homology"/>
<comment type="subcellular location">
    <subcellularLocation>
        <location evidence="1">Cell membrane</location>
        <topology evidence="1">Single-pass type II membrane protein</topology>
    </subcellularLocation>
</comment>
<dbReference type="Pfam" id="PF13624">
    <property type="entry name" value="SurA_N_3"/>
    <property type="match status" value="1"/>
</dbReference>
<evidence type="ECO:0000256" key="5">
    <source>
        <dbReference type="ARBA" id="ARBA00023136"/>
    </source>
</evidence>
<dbReference type="SUPFAM" id="SSF109998">
    <property type="entry name" value="Triger factor/SurA peptide-binding domain-like"/>
    <property type="match status" value="1"/>
</dbReference>
<accession>A0A160U459</accession>
<dbReference type="PANTHER" id="PTHR47529">
    <property type="entry name" value="PEPTIDYL-PROLYL CIS-TRANS ISOMERASE D"/>
    <property type="match status" value="1"/>
</dbReference>
<feature type="domain" description="PpiC" evidence="9">
    <location>
        <begin position="247"/>
        <end position="364"/>
    </location>
</feature>
<evidence type="ECO:0000256" key="6">
    <source>
        <dbReference type="ARBA" id="ARBA00023186"/>
    </source>
</evidence>
<keyword evidence="2" id="KW-1003">Cell membrane</keyword>
<evidence type="ECO:0000256" key="3">
    <source>
        <dbReference type="ARBA" id="ARBA00022692"/>
    </source>
</evidence>
<reference evidence="10" key="1">
    <citation type="submission" date="2015-10" db="EMBL/GenBank/DDBJ databases">
        <authorList>
            <person name="Gilbert D.G."/>
        </authorList>
    </citation>
    <scope>NUCLEOTIDE SEQUENCE</scope>
</reference>
<evidence type="ECO:0000256" key="7">
    <source>
        <dbReference type="ARBA" id="ARBA00038408"/>
    </source>
</evidence>
<dbReference type="InterPro" id="IPR000297">
    <property type="entry name" value="PPIase_PpiC"/>
</dbReference>
<dbReference type="EC" id="5.2.1.8" evidence="10"/>
<evidence type="ECO:0000256" key="2">
    <source>
        <dbReference type="ARBA" id="ARBA00022475"/>
    </source>
</evidence>
<gene>
    <name evidence="10" type="ORF">MGWOODY_Hyp503</name>
</gene>
<dbReference type="PANTHER" id="PTHR47529:SF1">
    <property type="entry name" value="PERIPLASMIC CHAPERONE PPID"/>
    <property type="match status" value="1"/>
</dbReference>
<dbReference type="Pfam" id="PF13145">
    <property type="entry name" value="Rotamase_2"/>
    <property type="match status" value="1"/>
</dbReference>
<evidence type="ECO:0000256" key="8">
    <source>
        <dbReference type="SAM" id="Phobius"/>
    </source>
</evidence>
<dbReference type="InterPro" id="IPR027304">
    <property type="entry name" value="Trigger_fact/SurA_dom_sf"/>
</dbReference>
<comment type="similarity">
    <text evidence="7">Belongs to the PpiD chaperone family.</text>
</comment>
<evidence type="ECO:0000256" key="1">
    <source>
        <dbReference type="ARBA" id="ARBA00004401"/>
    </source>
</evidence>
<keyword evidence="10" id="KW-0413">Isomerase</keyword>
<dbReference type="InterPro" id="IPR052029">
    <property type="entry name" value="PpiD_chaperone"/>
</dbReference>
<keyword evidence="3 8" id="KW-0812">Transmembrane</keyword>
<name>A0A160U459_9ZZZZ</name>
<keyword evidence="5 8" id="KW-0472">Membrane</keyword>
<protein>
    <submittedName>
        <fullName evidence="10">Peptidyl-prolyl cis-trans isomerase PpiD</fullName>
        <ecNumber evidence="10">5.2.1.8</ecNumber>
    </submittedName>
</protein>
<keyword evidence="4 8" id="KW-1133">Transmembrane helix</keyword>
<organism evidence="10">
    <name type="scientific">hydrothermal vent metagenome</name>
    <dbReference type="NCBI Taxonomy" id="652676"/>
    <lineage>
        <taxon>unclassified sequences</taxon>
        <taxon>metagenomes</taxon>
        <taxon>ecological metagenomes</taxon>
    </lineage>
</organism>
<dbReference type="EMBL" id="CZQD01000039">
    <property type="protein sequence ID" value="CUS57339.1"/>
    <property type="molecule type" value="Genomic_DNA"/>
</dbReference>
<sequence length="633" mass="68724">MKSLMNSFVGKIIVMIIIAGMAFWGVDQMFAQLRGGIGSNMAAAGSRGFDAVTFDRRVESVIRNINADSEEPVTKPELLEQGVIDQVFQLEAAKLTLLGYADSIGVHPSTDAVVEELKNIDAFKNPLTGALDLDTYRDVLYRSRITQADYEQQLSDDLTMKALRDAAGAAIFPPKTLSGLQARYIGEARNVGWFILDTSSLPEPDAPTEDEIRAYYDENLEALKQPERRMIDVLRMSAEDFLSEVTVTDQEVATVYEASKSERYSEPDTRTYVELMFSSREAARTAFGLLAAGADPASVEGVASRETRTGRRESVSDPLLAEAMFGAGKQSGALFGPAERGDQWLVARLVSVQPGAVFPLEQVEGEIRDQLSRERAAVLLFEKMEALDRAIGAGYPIGQIAEEVGVPLITFAPVDQSGRTREGVALMGLISAGEAFQQAFEIPVGETSNRIDIGEATYLTSPHKVLESYTPEFEELREDVRTGLVRQREANGVQAALDDLTDRIKSGESTLEAEARAANEVVETPLAPITRRTAADSGLPNAAVTSVFSGKEGDVFTFPSRTGDAVMVMQITDITPPSEADMSELAPLANSSLLTSLQTDLDQAMEAEIAATMKLRTNQGTLRAYKATITSDQ</sequence>
<dbReference type="AlphaFoldDB" id="A0A160U459"/>
<keyword evidence="6" id="KW-0143">Chaperone</keyword>
<evidence type="ECO:0000256" key="4">
    <source>
        <dbReference type="ARBA" id="ARBA00022989"/>
    </source>
</evidence>
<evidence type="ECO:0000313" key="10">
    <source>
        <dbReference type="EMBL" id="CUS57339.1"/>
    </source>
</evidence>